<name>A0A2K4ZE97_9FIRM</name>
<keyword evidence="2" id="KW-1185">Reference proteome</keyword>
<gene>
    <name evidence="1" type="ORF">AMURIS_01492</name>
</gene>
<sequence length="126" mass="14975">MDENGLRDLLSKRLYIELQLFRDSMLQKGKEDIFKSSYEIEIYVNLYEIFMMHVENLDSDTMRKLLSLSFWILEHIYQEWLSREDGFFDELREYACGELEALSEMGNPEHKEEVKVKHGTGIDKAA</sequence>
<reference evidence="1 2" key="1">
    <citation type="submission" date="2018-01" db="EMBL/GenBank/DDBJ databases">
        <authorList>
            <person name="Gaut B.S."/>
            <person name="Morton B.R."/>
            <person name="Clegg M.T."/>
            <person name="Duvall M.R."/>
        </authorList>
    </citation>
    <scope>NUCLEOTIDE SEQUENCE [LARGE SCALE GENOMIC DNA]</scope>
    <source>
        <strain evidence="1">GP69</strain>
    </source>
</reference>
<protein>
    <submittedName>
        <fullName evidence="1">Uncharacterized protein</fullName>
    </submittedName>
</protein>
<evidence type="ECO:0000313" key="1">
    <source>
        <dbReference type="EMBL" id="SOY28781.1"/>
    </source>
</evidence>
<dbReference type="OrthoDB" id="2059266at2"/>
<dbReference type="Proteomes" id="UP000236311">
    <property type="component" value="Unassembled WGS sequence"/>
</dbReference>
<dbReference type="EMBL" id="OFSM01000006">
    <property type="protein sequence ID" value="SOY28781.1"/>
    <property type="molecule type" value="Genomic_DNA"/>
</dbReference>
<accession>A0A2K4ZE97</accession>
<organism evidence="1 2">
    <name type="scientific">Acetatifactor muris</name>
    <dbReference type="NCBI Taxonomy" id="879566"/>
    <lineage>
        <taxon>Bacteria</taxon>
        <taxon>Bacillati</taxon>
        <taxon>Bacillota</taxon>
        <taxon>Clostridia</taxon>
        <taxon>Lachnospirales</taxon>
        <taxon>Lachnospiraceae</taxon>
        <taxon>Acetatifactor</taxon>
    </lineage>
</organism>
<dbReference type="RefSeq" id="WP_103238911.1">
    <property type="nucleotide sequence ID" value="NZ_JANJZD010000006.1"/>
</dbReference>
<proteinExistence type="predicted"/>
<dbReference type="AlphaFoldDB" id="A0A2K4ZE97"/>
<evidence type="ECO:0000313" key="2">
    <source>
        <dbReference type="Proteomes" id="UP000236311"/>
    </source>
</evidence>